<organism evidence="2 3">
    <name type="scientific">Sphingoaurantiacus capsulatus</name>
    <dbReference type="NCBI Taxonomy" id="1771310"/>
    <lineage>
        <taxon>Bacteria</taxon>
        <taxon>Pseudomonadati</taxon>
        <taxon>Pseudomonadota</taxon>
        <taxon>Alphaproteobacteria</taxon>
        <taxon>Sphingomonadales</taxon>
        <taxon>Sphingosinicellaceae</taxon>
        <taxon>Sphingoaurantiacus</taxon>
    </lineage>
</organism>
<dbReference type="EC" id="2.7.7.7" evidence="2"/>
<comment type="caution">
    <text evidence="2">The sequence shown here is derived from an EMBL/GenBank/DDBJ whole genome shotgun (WGS) entry which is preliminary data.</text>
</comment>
<dbReference type="SUPFAM" id="SSF52540">
    <property type="entry name" value="P-loop containing nucleoside triphosphate hydrolases"/>
    <property type="match status" value="1"/>
</dbReference>
<feature type="domain" description="AAA+ ATPase" evidence="1">
    <location>
        <begin position="21"/>
        <end position="178"/>
    </location>
</feature>
<dbReference type="Proteomes" id="UP001595615">
    <property type="component" value="Unassembled WGS sequence"/>
</dbReference>
<dbReference type="GO" id="GO:0003887">
    <property type="term" value="F:DNA-directed DNA polymerase activity"/>
    <property type="evidence" value="ECO:0007669"/>
    <property type="project" value="UniProtKB-EC"/>
</dbReference>
<gene>
    <name evidence="2" type="ORF">ACFOMD_13825</name>
</gene>
<dbReference type="EMBL" id="JBHRXV010000011">
    <property type="protein sequence ID" value="MFC3713654.1"/>
    <property type="molecule type" value="Genomic_DNA"/>
</dbReference>
<proteinExistence type="predicted"/>
<keyword evidence="2" id="KW-0548">Nucleotidyltransferase</keyword>
<evidence type="ECO:0000259" key="1">
    <source>
        <dbReference type="SMART" id="SM00382"/>
    </source>
</evidence>
<dbReference type="InterPro" id="IPR027417">
    <property type="entry name" value="P-loop_NTPase"/>
</dbReference>
<keyword evidence="2" id="KW-0808">Transferase</keyword>
<evidence type="ECO:0000313" key="3">
    <source>
        <dbReference type="Proteomes" id="UP001595615"/>
    </source>
</evidence>
<name>A0ABV7XG22_9SPHN</name>
<dbReference type="PANTHER" id="PTHR11669">
    <property type="entry name" value="REPLICATION FACTOR C / DNA POLYMERASE III GAMMA-TAU SUBUNIT"/>
    <property type="match status" value="1"/>
</dbReference>
<reference evidence="3" key="1">
    <citation type="journal article" date="2019" name="Int. J. Syst. Evol. Microbiol.">
        <title>The Global Catalogue of Microorganisms (GCM) 10K type strain sequencing project: providing services to taxonomists for standard genome sequencing and annotation.</title>
        <authorList>
            <consortium name="The Broad Institute Genomics Platform"/>
            <consortium name="The Broad Institute Genome Sequencing Center for Infectious Disease"/>
            <person name="Wu L."/>
            <person name="Ma J."/>
        </authorList>
    </citation>
    <scope>NUCLEOTIDE SEQUENCE [LARGE SCALE GENOMIC DNA]</scope>
    <source>
        <strain evidence="3">KCTC 42644</strain>
    </source>
</reference>
<keyword evidence="3" id="KW-1185">Reference proteome</keyword>
<accession>A0ABV7XG22</accession>
<dbReference type="Gene3D" id="3.40.50.300">
    <property type="entry name" value="P-loop containing nucleotide triphosphate hydrolases"/>
    <property type="match status" value="1"/>
</dbReference>
<dbReference type="InterPro" id="IPR003593">
    <property type="entry name" value="AAA+_ATPase"/>
</dbReference>
<evidence type="ECO:0000313" key="2">
    <source>
        <dbReference type="EMBL" id="MFC3713654.1"/>
    </source>
</evidence>
<dbReference type="SMART" id="SM00382">
    <property type="entry name" value="AAA"/>
    <property type="match status" value="1"/>
</dbReference>
<dbReference type="NCBIfam" id="NF005677">
    <property type="entry name" value="PRK07471.1"/>
    <property type="match status" value="1"/>
</dbReference>
<dbReference type="InterPro" id="IPR050238">
    <property type="entry name" value="DNA_Rep/Repair_Clamp_Loader"/>
</dbReference>
<dbReference type="Pfam" id="PF13177">
    <property type="entry name" value="DNA_pol3_delta2"/>
    <property type="match status" value="1"/>
</dbReference>
<protein>
    <submittedName>
        <fullName evidence="2">DNA polymerase III subunit delta</fullName>
        <ecNumber evidence="2">2.7.7.7</ecNumber>
    </submittedName>
</protein>
<sequence length="322" mass="34378">MLAGHLEPQKSFLDAWASGRIHHAWLLAGPTGIGKRTFADAAAAHVLASAGGPPEGIAADRLAVSPEHRIAKLIAAGSHLDRRVLTREERDSGGLAANISVDQVRSLQPIFRSTPGLSPWRVVIVDAIDDMNRAAANAFLKNLEEPPANTLFLLISHAPGRLLPTIRSRCRILRFQPLSQGEVREVLTGQLPESDPREIETLAALSEGSPGRALRFAGLDIDGLQKSLADLAGAAPSQRQPLALALAKSLAGKTAQPRYEAFLELAPAFLAEKAQRQTGRALARTLERWERAHTLGAQAQGLSLDAQSVTYELANLVASAEG</sequence>
<dbReference type="PANTHER" id="PTHR11669:SF8">
    <property type="entry name" value="DNA POLYMERASE III SUBUNIT DELTA"/>
    <property type="match status" value="1"/>
</dbReference>
<dbReference type="RefSeq" id="WP_380862359.1">
    <property type="nucleotide sequence ID" value="NZ_JBHRXV010000011.1"/>
</dbReference>